<dbReference type="EMBL" id="OA893388">
    <property type="protein sequence ID" value="CAD7285050.1"/>
    <property type="molecule type" value="Genomic_DNA"/>
</dbReference>
<dbReference type="Proteomes" id="UP000678499">
    <property type="component" value="Unassembled WGS sequence"/>
</dbReference>
<evidence type="ECO:0000256" key="1">
    <source>
        <dbReference type="SAM" id="MobiDB-lite"/>
    </source>
</evidence>
<feature type="compositionally biased region" description="Low complexity" evidence="1">
    <location>
        <begin position="110"/>
        <end position="149"/>
    </location>
</feature>
<name>A0A7R9C2F5_9CRUS</name>
<accession>A0A7R9C2F5</accession>
<protein>
    <submittedName>
        <fullName evidence="2">Uncharacterized protein</fullName>
    </submittedName>
</protein>
<evidence type="ECO:0000313" key="3">
    <source>
        <dbReference type="Proteomes" id="UP000678499"/>
    </source>
</evidence>
<reference evidence="2" key="1">
    <citation type="submission" date="2020-11" db="EMBL/GenBank/DDBJ databases">
        <authorList>
            <person name="Tran Van P."/>
        </authorList>
    </citation>
    <scope>NUCLEOTIDE SEQUENCE</scope>
</reference>
<dbReference type="AlphaFoldDB" id="A0A7R9C2F5"/>
<gene>
    <name evidence="2" type="ORF">NMOB1V02_LOCUS12652</name>
</gene>
<keyword evidence="3" id="KW-1185">Reference proteome</keyword>
<sequence>DEEITINHDIEHLEEAHHQQIFPTSELNHAKMKSQAANLRVDLDNFLHEVSNSDPTLAEKEETLRIVHSGIPWIVKRVIRPAITHHASSSRDGVETFNFVEKRIVQENKPSSTPTTTPSSPSSTITSSTITTTPQTSTRTTPTLPTTTPAEEDLGFCNIGNIESSEEIFTNAAPCLTCKEKKKRKKSSRKCSSQRRKRRRKNRKHRKSKRNRHF</sequence>
<feature type="non-terminal residue" evidence="2">
    <location>
        <position position="1"/>
    </location>
</feature>
<feature type="region of interest" description="Disordered" evidence="1">
    <location>
        <begin position="105"/>
        <end position="153"/>
    </location>
</feature>
<organism evidence="2">
    <name type="scientific">Notodromas monacha</name>
    <dbReference type="NCBI Taxonomy" id="399045"/>
    <lineage>
        <taxon>Eukaryota</taxon>
        <taxon>Metazoa</taxon>
        <taxon>Ecdysozoa</taxon>
        <taxon>Arthropoda</taxon>
        <taxon>Crustacea</taxon>
        <taxon>Oligostraca</taxon>
        <taxon>Ostracoda</taxon>
        <taxon>Podocopa</taxon>
        <taxon>Podocopida</taxon>
        <taxon>Cypridocopina</taxon>
        <taxon>Cypridoidea</taxon>
        <taxon>Cyprididae</taxon>
        <taxon>Notodromas</taxon>
    </lineage>
</organism>
<proteinExistence type="predicted"/>
<dbReference type="EMBL" id="CAJPEX010011351">
    <property type="protein sequence ID" value="CAG0925202.1"/>
    <property type="molecule type" value="Genomic_DNA"/>
</dbReference>
<evidence type="ECO:0000313" key="2">
    <source>
        <dbReference type="EMBL" id="CAD7285050.1"/>
    </source>
</evidence>
<feature type="region of interest" description="Disordered" evidence="1">
    <location>
        <begin position="181"/>
        <end position="214"/>
    </location>
</feature>